<dbReference type="Gene3D" id="3.20.20.150">
    <property type="entry name" value="Divalent-metal-dependent TIM barrel enzymes"/>
    <property type="match status" value="1"/>
</dbReference>
<name>A0A9X2Z702_9MYCO</name>
<reference evidence="2" key="2">
    <citation type="journal article" date="2022" name="BMC Genomics">
        <title>Comparative genome analysis of mycobacteria focusing on tRNA and non-coding RNA.</title>
        <authorList>
            <person name="Behra P.R.K."/>
            <person name="Pettersson B.M.F."/>
            <person name="Ramesh M."/>
            <person name="Das S."/>
            <person name="Dasgupta S."/>
            <person name="Kirsebom L.A."/>
        </authorList>
    </citation>
    <scope>NUCLEOTIDE SEQUENCE</scope>
    <source>
        <strain evidence="2">DSM 44838</strain>
    </source>
</reference>
<dbReference type="EMBL" id="JACKVK010000013">
    <property type="protein sequence ID" value="MCV7424158.1"/>
    <property type="molecule type" value="Genomic_DNA"/>
</dbReference>
<dbReference type="SUPFAM" id="SSF51658">
    <property type="entry name" value="Xylose isomerase-like"/>
    <property type="match status" value="1"/>
</dbReference>
<reference evidence="2" key="1">
    <citation type="submission" date="2020-07" db="EMBL/GenBank/DDBJ databases">
        <authorList>
            <person name="Pettersson B.M.F."/>
            <person name="Behra P.R.K."/>
            <person name="Ramesh M."/>
            <person name="Das S."/>
            <person name="Dasgupta S."/>
            <person name="Kirsebom L.A."/>
        </authorList>
    </citation>
    <scope>NUCLEOTIDE SEQUENCE</scope>
    <source>
        <strain evidence="2">DSM 44838</strain>
    </source>
</reference>
<accession>A0A9X2Z702</accession>
<keyword evidence="3" id="KW-1185">Reference proteome</keyword>
<dbReference type="AlphaFoldDB" id="A0A9X2Z702"/>
<gene>
    <name evidence="2" type="ORF">H7K45_26730</name>
</gene>
<dbReference type="Proteomes" id="UP001141629">
    <property type="component" value="Unassembled WGS sequence"/>
</dbReference>
<dbReference type="PANTHER" id="PTHR12110:SF48">
    <property type="entry name" value="BLL3656 PROTEIN"/>
    <property type="match status" value="1"/>
</dbReference>
<dbReference type="Pfam" id="PF01261">
    <property type="entry name" value="AP_endonuc_2"/>
    <property type="match status" value="1"/>
</dbReference>
<evidence type="ECO:0000313" key="3">
    <source>
        <dbReference type="Proteomes" id="UP001141629"/>
    </source>
</evidence>
<proteinExistence type="predicted"/>
<dbReference type="InterPro" id="IPR050312">
    <property type="entry name" value="IolE/XylAMocC-like"/>
</dbReference>
<evidence type="ECO:0000313" key="2">
    <source>
        <dbReference type="EMBL" id="MCV7424158.1"/>
    </source>
</evidence>
<keyword evidence="2" id="KW-0413">Isomerase</keyword>
<comment type="caution">
    <text evidence="2">The sequence shown here is derived from an EMBL/GenBank/DDBJ whole genome shotgun (WGS) entry which is preliminary data.</text>
</comment>
<dbReference type="InterPro" id="IPR036237">
    <property type="entry name" value="Xyl_isomerase-like_sf"/>
</dbReference>
<dbReference type="RefSeq" id="WP_263999134.1">
    <property type="nucleotide sequence ID" value="NZ_JACKVK010000013.1"/>
</dbReference>
<evidence type="ECO:0000259" key="1">
    <source>
        <dbReference type="Pfam" id="PF01261"/>
    </source>
</evidence>
<dbReference type="InterPro" id="IPR013022">
    <property type="entry name" value="Xyl_isomerase-like_TIM-brl"/>
</dbReference>
<organism evidence="2 3">
    <name type="scientific">Mycobacterium yunnanensis</name>
    <dbReference type="NCBI Taxonomy" id="368477"/>
    <lineage>
        <taxon>Bacteria</taxon>
        <taxon>Bacillati</taxon>
        <taxon>Actinomycetota</taxon>
        <taxon>Actinomycetes</taxon>
        <taxon>Mycobacteriales</taxon>
        <taxon>Mycobacteriaceae</taxon>
        <taxon>Mycobacterium</taxon>
    </lineage>
</organism>
<sequence length="295" mass="31064">MTRNSSDAVGNRSLGERLVATAWTSAGDVSPMHSPATSPVPIAERIRAVADAGFCGLGLIVDDLVAIRDTIGFDALNGLIADADLTHVEIELLERWWIPRGAPGHTYEVRDLLFDAADALKPAMIKIGSENGPPTVDPLALAAPLRELAEQAEAHGTRVAIETMPFSAISTVPMGAKIVSAARHSAAGLLVDAWHVFRAGTSLAELRATLTPEMIFGVELDDAMPEIVGTLFADTVDNRVLCGEGTFDLVGLVATLRELGFGGPWGVEILSTTFRALPVGQALRLAAGSAQTVLR</sequence>
<feature type="domain" description="Xylose isomerase-like TIM barrel" evidence="1">
    <location>
        <begin position="47"/>
        <end position="273"/>
    </location>
</feature>
<dbReference type="PANTHER" id="PTHR12110">
    <property type="entry name" value="HYDROXYPYRUVATE ISOMERASE"/>
    <property type="match status" value="1"/>
</dbReference>
<dbReference type="GO" id="GO:0016853">
    <property type="term" value="F:isomerase activity"/>
    <property type="evidence" value="ECO:0007669"/>
    <property type="project" value="UniProtKB-KW"/>
</dbReference>
<protein>
    <submittedName>
        <fullName evidence="2">Sugar phosphate isomerase/epimerase</fullName>
    </submittedName>
</protein>